<organism evidence="2 3">
    <name type="scientific">Dactylosporangium fulvum</name>
    <dbReference type="NCBI Taxonomy" id="53359"/>
    <lineage>
        <taxon>Bacteria</taxon>
        <taxon>Bacillati</taxon>
        <taxon>Actinomycetota</taxon>
        <taxon>Actinomycetes</taxon>
        <taxon>Micromonosporales</taxon>
        <taxon>Micromonosporaceae</taxon>
        <taxon>Dactylosporangium</taxon>
    </lineage>
</organism>
<accession>A0ABY5W8D6</accession>
<name>A0ABY5W8D6_9ACTN</name>
<feature type="region of interest" description="Disordered" evidence="1">
    <location>
        <begin position="18"/>
        <end position="38"/>
    </location>
</feature>
<proteinExistence type="predicted"/>
<dbReference type="EMBL" id="CP073720">
    <property type="protein sequence ID" value="UWP85749.1"/>
    <property type="molecule type" value="Genomic_DNA"/>
</dbReference>
<keyword evidence="3" id="KW-1185">Reference proteome</keyword>
<dbReference type="RefSeq" id="WP_259863961.1">
    <property type="nucleotide sequence ID" value="NZ_BAAAST010000073.1"/>
</dbReference>
<evidence type="ECO:0000313" key="3">
    <source>
        <dbReference type="Proteomes" id="UP001059617"/>
    </source>
</evidence>
<protein>
    <submittedName>
        <fullName evidence="2">Uncharacterized protein</fullName>
    </submittedName>
</protein>
<sequence length="157" mass="17174">MRRSGPAVEQLIGALIPRPLPRPIPTPAPLPNLPPPRAPTGPNRIELDVARLVRAGRCSARTLLHQLDWRPEHRLVVDVADGTILIQRHPGGRVLTDPRGALTLPAAPRQLCGICGGDRIVLAADLTRDRMTVYPMTVVVRLLAEHHARLADGRRGR</sequence>
<evidence type="ECO:0000256" key="1">
    <source>
        <dbReference type="SAM" id="MobiDB-lite"/>
    </source>
</evidence>
<dbReference type="Proteomes" id="UP001059617">
    <property type="component" value="Chromosome"/>
</dbReference>
<reference evidence="2" key="1">
    <citation type="submission" date="2021-04" db="EMBL/GenBank/DDBJ databases">
        <authorList>
            <person name="Hartkoorn R.C."/>
            <person name="Beaudoing E."/>
            <person name="Hot D."/>
        </authorList>
    </citation>
    <scope>NUCLEOTIDE SEQUENCE</scope>
    <source>
        <strain evidence="2">NRRL B-16292</strain>
    </source>
</reference>
<gene>
    <name evidence="2" type="ORF">Dfulv_16505</name>
</gene>
<evidence type="ECO:0000313" key="2">
    <source>
        <dbReference type="EMBL" id="UWP85749.1"/>
    </source>
</evidence>
<reference evidence="2" key="2">
    <citation type="submission" date="2022-09" db="EMBL/GenBank/DDBJ databases">
        <title>Biosynthetic gene clusters of Dactylosporangioum fulvum.</title>
        <authorList>
            <person name="Caradec T."/>
        </authorList>
    </citation>
    <scope>NUCLEOTIDE SEQUENCE</scope>
    <source>
        <strain evidence="2">NRRL B-16292</strain>
    </source>
</reference>